<comment type="caution">
    <text evidence="3">The sequence shown here is derived from an EMBL/GenBank/DDBJ whole genome shotgun (WGS) entry which is preliminary data.</text>
</comment>
<feature type="domain" description="Double zinc ribbon" evidence="2">
    <location>
        <begin position="19"/>
        <end position="76"/>
    </location>
</feature>
<evidence type="ECO:0000313" key="4">
    <source>
        <dbReference type="Proteomes" id="UP001241537"/>
    </source>
</evidence>
<dbReference type="PANTHER" id="PTHR47505:SF1">
    <property type="entry name" value="DNA UTILIZATION PROTEIN YHGH"/>
    <property type="match status" value="1"/>
</dbReference>
<evidence type="ECO:0000256" key="1">
    <source>
        <dbReference type="ARBA" id="ARBA00008007"/>
    </source>
</evidence>
<sequence length="251" mass="28316">MMNMTKMMAATMAKWLPVLIDAAFPRRCPVCGEPVRPTGHTICTDCLPRLDLVREPRCMKCGRELSDETERLCAECTVRERSFVRGLALLHYDDIMRRTVGQIKYGNRREYIEPLARLMYLKFCRELQSMDPDCLIPVPVHRSRLRRRGFNQAALLAHALGAQAGLPVREDILFRSRRTEAQKELSPDERIRNLSEAFSACIADEGSTPGRVVLVDDIYTTGSTIEACARALRAAGVGQVYFLALCIVPVE</sequence>
<proteinExistence type="inferred from homology"/>
<keyword evidence="4" id="KW-1185">Reference proteome</keyword>
<dbReference type="AlphaFoldDB" id="A0AAE4AL29"/>
<dbReference type="CDD" id="cd06223">
    <property type="entry name" value="PRTases_typeI"/>
    <property type="match status" value="1"/>
</dbReference>
<dbReference type="SUPFAM" id="SSF53271">
    <property type="entry name" value="PRTase-like"/>
    <property type="match status" value="1"/>
</dbReference>
<dbReference type="InterPro" id="IPR051910">
    <property type="entry name" value="ComF/GntX_DNA_util-trans"/>
</dbReference>
<accession>A0AAE4AL29</accession>
<protein>
    <submittedName>
        <fullName evidence="3">ComF family protein</fullName>
    </submittedName>
</protein>
<dbReference type="Gene3D" id="3.40.50.2020">
    <property type="match status" value="1"/>
</dbReference>
<dbReference type="Pfam" id="PF18912">
    <property type="entry name" value="DZR_2"/>
    <property type="match status" value="1"/>
</dbReference>
<dbReference type="Proteomes" id="UP001241537">
    <property type="component" value="Unassembled WGS sequence"/>
</dbReference>
<evidence type="ECO:0000313" key="3">
    <source>
        <dbReference type="EMBL" id="MDQ0152829.1"/>
    </source>
</evidence>
<organism evidence="3 4">
    <name type="scientific">Moryella indoligenes</name>
    <dbReference type="NCBI Taxonomy" id="371674"/>
    <lineage>
        <taxon>Bacteria</taxon>
        <taxon>Bacillati</taxon>
        <taxon>Bacillota</taxon>
        <taxon>Clostridia</taxon>
        <taxon>Lachnospirales</taxon>
        <taxon>Lachnospiraceae</taxon>
        <taxon>Moryella</taxon>
    </lineage>
</organism>
<name>A0AAE4AL29_9FIRM</name>
<dbReference type="RefSeq" id="WP_211292191.1">
    <property type="nucleotide sequence ID" value="NZ_JAUSTO010000008.1"/>
</dbReference>
<reference evidence="3" key="1">
    <citation type="submission" date="2023-07" db="EMBL/GenBank/DDBJ databases">
        <title>Genomic Encyclopedia of Type Strains, Phase IV (KMG-IV): sequencing the most valuable type-strain genomes for metagenomic binning, comparative biology and taxonomic classification.</title>
        <authorList>
            <person name="Goeker M."/>
        </authorList>
    </citation>
    <scope>NUCLEOTIDE SEQUENCE</scope>
    <source>
        <strain evidence="3">DSM 19659</strain>
    </source>
</reference>
<gene>
    <name evidence="3" type="ORF">J2S20_001527</name>
</gene>
<dbReference type="InterPro" id="IPR029057">
    <property type="entry name" value="PRTase-like"/>
</dbReference>
<evidence type="ECO:0000259" key="2">
    <source>
        <dbReference type="Pfam" id="PF18912"/>
    </source>
</evidence>
<dbReference type="InterPro" id="IPR044005">
    <property type="entry name" value="DZR_2"/>
</dbReference>
<dbReference type="InterPro" id="IPR000836">
    <property type="entry name" value="PRTase_dom"/>
</dbReference>
<dbReference type="EMBL" id="JAUSTO010000008">
    <property type="protein sequence ID" value="MDQ0152829.1"/>
    <property type="molecule type" value="Genomic_DNA"/>
</dbReference>
<comment type="similarity">
    <text evidence="1">Belongs to the ComF/GntX family.</text>
</comment>
<dbReference type="PANTHER" id="PTHR47505">
    <property type="entry name" value="DNA UTILIZATION PROTEIN YHGH"/>
    <property type="match status" value="1"/>
</dbReference>